<dbReference type="Proteomes" id="UP000256999">
    <property type="component" value="Unassembled WGS sequence"/>
</dbReference>
<accession>A0A3E0UHY6</accession>
<dbReference type="PANTHER" id="PTHR30570">
    <property type="entry name" value="PERIPLASMIC PHOSPHATE BINDING COMPONENT OF PHOSPHATE ABC TRANSPORTER"/>
    <property type="match status" value="1"/>
</dbReference>
<dbReference type="AlphaFoldDB" id="A0A3E0UHY6"/>
<dbReference type="OrthoDB" id="9790048at2"/>
<gene>
    <name evidence="3" type="ORF">DXX92_08400</name>
</gene>
<dbReference type="EMBL" id="QUOV01000001">
    <property type="protein sequence ID" value="REL35372.1"/>
    <property type="molecule type" value="Genomic_DNA"/>
</dbReference>
<dbReference type="InterPro" id="IPR050811">
    <property type="entry name" value="Phosphate_ABC_transporter"/>
</dbReference>
<dbReference type="InterPro" id="IPR024370">
    <property type="entry name" value="PBP_domain"/>
</dbReference>
<evidence type="ECO:0000259" key="2">
    <source>
        <dbReference type="Pfam" id="PF12849"/>
    </source>
</evidence>
<sequence length="303" mass="33055">MDFFVFKIDSLVTIKINHIRDFQLYKLALSLLFLAFASFAAHSKNNGAIVIDGSTGVKPLVEALAKHYLERANAPNIQIGKGLNPKKRIAALTSNKIDIAMASHGFDHSQLAKLNLRMHPFAKVAVVMGVNHTVKVDSISEQQLCAIYSGSVTNWQQLGGADIAIAPFIRPANEVDTEVFLAKLPCFAQLTLAKNVQIKKKSGQMARAIANKRGAIGMTTLVRVSQSDNKIAPIGTNGIFPTTDNVLNKTYGLTRNLYLITSDKPKERVQSFLRFVRSEQGAAIIKANHAVPLAVNPSTRLIP</sequence>
<evidence type="ECO:0000256" key="1">
    <source>
        <dbReference type="ARBA" id="ARBA00022729"/>
    </source>
</evidence>
<organism evidence="3 4">
    <name type="scientific">Thalassotalea euphylliae</name>
    <dbReference type="NCBI Taxonomy" id="1655234"/>
    <lineage>
        <taxon>Bacteria</taxon>
        <taxon>Pseudomonadati</taxon>
        <taxon>Pseudomonadota</taxon>
        <taxon>Gammaproteobacteria</taxon>
        <taxon>Alteromonadales</taxon>
        <taxon>Colwelliaceae</taxon>
        <taxon>Thalassotalea</taxon>
    </lineage>
</organism>
<proteinExistence type="predicted"/>
<protein>
    <recommendedName>
        <fullName evidence="2">PBP domain-containing protein</fullName>
    </recommendedName>
</protein>
<name>A0A3E0UHY6_9GAMM</name>
<dbReference type="Pfam" id="PF12849">
    <property type="entry name" value="PBP_like_2"/>
    <property type="match status" value="1"/>
</dbReference>
<evidence type="ECO:0000313" key="3">
    <source>
        <dbReference type="EMBL" id="REL35372.1"/>
    </source>
</evidence>
<keyword evidence="1" id="KW-0732">Signal</keyword>
<evidence type="ECO:0000313" key="4">
    <source>
        <dbReference type="Proteomes" id="UP000256999"/>
    </source>
</evidence>
<dbReference type="Gene3D" id="3.40.190.10">
    <property type="entry name" value="Periplasmic binding protein-like II"/>
    <property type="match status" value="2"/>
</dbReference>
<feature type="domain" description="PBP" evidence="2">
    <location>
        <begin position="41"/>
        <end position="279"/>
    </location>
</feature>
<reference evidence="3 4" key="1">
    <citation type="submission" date="2018-08" db="EMBL/GenBank/DDBJ databases">
        <title>Thalassotalea euphylliae genome.</title>
        <authorList>
            <person name="Summers S."/>
            <person name="Rice S.A."/>
            <person name="Freckelton M.L."/>
            <person name="Nedved B.T."/>
            <person name="Hadfield M.G."/>
        </authorList>
    </citation>
    <scope>NUCLEOTIDE SEQUENCE [LARGE SCALE GENOMIC DNA]</scope>
    <source>
        <strain evidence="3 4">H2</strain>
    </source>
</reference>
<dbReference type="PANTHER" id="PTHR30570:SF1">
    <property type="entry name" value="PHOSPHATE-BINDING PROTEIN PSTS"/>
    <property type="match status" value="1"/>
</dbReference>
<comment type="caution">
    <text evidence="3">The sequence shown here is derived from an EMBL/GenBank/DDBJ whole genome shotgun (WGS) entry which is preliminary data.</text>
</comment>
<dbReference type="SUPFAM" id="SSF53850">
    <property type="entry name" value="Periplasmic binding protein-like II"/>
    <property type="match status" value="1"/>
</dbReference>